<dbReference type="AlphaFoldDB" id="A0A0K0ES46"/>
<organism evidence="7">
    <name type="scientific">Strongyloides stercoralis</name>
    <name type="common">Threadworm</name>
    <dbReference type="NCBI Taxonomy" id="6248"/>
    <lineage>
        <taxon>Eukaryota</taxon>
        <taxon>Metazoa</taxon>
        <taxon>Ecdysozoa</taxon>
        <taxon>Nematoda</taxon>
        <taxon>Chromadorea</taxon>
        <taxon>Rhabditida</taxon>
        <taxon>Tylenchina</taxon>
        <taxon>Panagrolaimomorpha</taxon>
        <taxon>Strongyloidoidea</taxon>
        <taxon>Strongyloididae</taxon>
        <taxon>Strongyloides</taxon>
    </lineage>
</organism>
<evidence type="ECO:0000313" key="8">
    <source>
        <dbReference type="WBParaSite" id="TCONS_00014322.p1"/>
    </source>
</evidence>
<dbReference type="Gene3D" id="3.30.300.30">
    <property type="match status" value="1"/>
</dbReference>
<proteinExistence type="inferred from homology"/>
<evidence type="ECO:0000256" key="3">
    <source>
        <dbReference type="ARBA" id="ARBA00023140"/>
    </source>
</evidence>
<dbReference type="GO" id="GO:0016405">
    <property type="term" value="F:CoA-ligase activity"/>
    <property type="evidence" value="ECO:0007669"/>
    <property type="project" value="TreeGrafter"/>
</dbReference>
<keyword evidence="3" id="KW-0576">Peroxisome</keyword>
<dbReference type="Proteomes" id="UP000035681">
    <property type="component" value="Unplaced"/>
</dbReference>
<dbReference type="STRING" id="6248.A0A0K0ES46"/>
<dbReference type="Pfam" id="PF00501">
    <property type="entry name" value="AMP-binding"/>
    <property type="match status" value="1"/>
</dbReference>
<dbReference type="Gene3D" id="3.40.50.980">
    <property type="match status" value="2"/>
</dbReference>
<dbReference type="PROSITE" id="PS00455">
    <property type="entry name" value="AMP_BINDING"/>
    <property type="match status" value="1"/>
</dbReference>
<dbReference type="PANTHER" id="PTHR24096:SF422">
    <property type="entry name" value="BCDNA.GH02901"/>
    <property type="match status" value="1"/>
</dbReference>
<comment type="subcellular location">
    <subcellularLocation>
        <location evidence="1">Peroxisome</location>
    </subcellularLocation>
</comment>
<dbReference type="CDD" id="cd05911">
    <property type="entry name" value="Firefly_Luc_like"/>
    <property type="match status" value="1"/>
</dbReference>
<dbReference type="GO" id="GO:0005777">
    <property type="term" value="C:peroxisome"/>
    <property type="evidence" value="ECO:0007669"/>
    <property type="project" value="UniProtKB-SubCell"/>
</dbReference>
<keyword evidence="6" id="KW-1185">Reference proteome</keyword>
<feature type="domain" description="AMP-binding enzyme C-terminal" evidence="5">
    <location>
        <begin position="461"/>
        <end position="536"/>
    </location>
</feature>
<dbReference type="Gene3D" id="2.30.38.10">
    <property type="entry name" value="Luciferase, Domain 3"/>
    <property type="match status" value="1"/>
</dbReference>
<dbReference type="SUPFAM" id="SSF56801">
    <property type="entry name" value="Acetyl-CoA synthetase-like"/>
    <property type="match status" value="1"/>
</dbReference>
<dbReference type="WBParaSite" id="TCONS_00014322.p1">
    <property type="protein sequence ID" value="TCONS_00014322.p1"/>
    <property type="gene ID" value="XLOC_009538"/>
</dbReference>
<protein>
    <submittedName>
        <fullName evidence="7">4-coumarate--CoA ligase 1-like</fullName>
    </submittedName>
    <submittedName>
        <fullName evidence="8">AMP-dependent synthetase/ligase domain-containing protein</fullName>
    </submittedName>
</protein>
<dbReference type="PANTHER" id="PTHR24096">
    <property type="entry name" value="LONG-CHAIN-FATTY-ACID--COA LIGASE"/>
    <property type="match status" value="1"/>
</dbReference>
<evidence type="ECO:0000313" key="7">
    <source>
        <dbReference type="WBParaSite" id="SSTP_0001227400.1"/>
    </source>
</evidence>
<dbReference type="Pfam" id="PF13193">
    <property type="entry name" value="AMP-binding_C"/>
    <property type="match status" value="1"/>
</dbReference>
<sequence length="552" mass="62316">MIFKSTLKSVKVADRPLHEIILEKVWEYHKCFGDKPCIISAEDESIQITYKQLFLNSYSVASFLKKNGFKKPDVASFVTQNAWEILPLFIGCSLRGIALSGMSYAFNEYEIQNQLNDSDSKIVFCSEEALDKVMKVVKNCPKIRMIVVLNNPKKPTKTLPFGVYKFSDVLSELPNLNDSKVFVDPEKDVLILPYSSGTTGVPKGVMLSNKNFGTMMNSIQSHFESVILPSLSEYIKSWNDEASLLFLPFYHIYGFGLLIYNLLRGSVGIIMKQFDPNIFCSIIQKYKIKVLPLVPPILVFLAKHSIPQNYDLTSLRFIITGAAPCGKDLIDEVKKRHPNIKYIYQGYGMTEIGMGSHFPFIDSHSHTSSAGRLAANLEMKIIDSETGKEQSIGEKGEICLRGPTIMLGYYKKQHETDEMIDHNGWLKTGDIGFVDKYNNLFIVDRIKELIKVKGLQVAPAELEDILLSHPKVHDCAVIGIPDSDAGELPKAFVVRNDKTLNEKEIYDYVANKVAHYKHLKGGIEFIDEIPKSLAGKILRKVLRDKVQQKNKI</sequence>
<evidence type="ECO:0000256" key="1">
    <source>
        <dbReference type="ARBA" id="ARBA00004275"/>
    </source>
</evidence>
<dbReference type="WBParaSite" id="SSTP_0001227400.1">
    <property type="protein sequence ID" value="SSTP_0001227400.1"/>
    <property type="gene ID" value="SSTP_0001227400"/>
</dbReference>
<dbReference type="FunFam" id="3.30.300.30:FF:000007">
    <property type="entry name" value="4-coumarate--CoA ligase 2"/>
    <property type="match status" value="1"/>
</dbReference>
<dbReference type="InterPro" id="IPR025110">
    <property type="entry name" value="AMP-bd_C"/>
</dbReference>
<dbReference type="InterPro" id="IPR045851">
    <property type="entry name" value="AMP-bd_C_sf"/>
</dbReference>
<name>A0A0K0ES46_STRER</name>
<evidence type="ECO:0000259" key="5">
    <source>
        <dbReference type="Pfam" id="PF13193"/>
    </source>
</evidence>
<evidence type="ECO:0000259" key="4">
    <source>
        <dbReference type="Pfam" id="PF00501"/>
    </source>
</evidence>
<evidence type="ECO:0000256" key="2">
    <source>
        <dbReference type="ARBA" id="ARBA00006432"/>
    </source>
</evidence>
<evidence type="ECO:0000313" key="6">
    <source>
        <dbReference type="Proteomes" id="UP000035681"/>
    </source>
</evidence>
<reference evidence="7" key="1">
    <citation type="submission" date="2015-08" db="UniProtKB">
        <authorList>
            <consortium name="WormBaseParasite"/>
        </authorList>
    </citation>
    <scope>IDENTIFICATION</scope>
</reference>
<accession>A0A0K0ES46</accession>
<feature type="domain" description="AMP-dependent synthetase/ligase" evidence="4">
    <location>
        <begin position="31"/>
        <end position="410"/>
    </location>
</feature>
<dbReference type="InterPro" id="IPR000873">
    <property type="entry name" value="AMP-dep_synth/lig_dom"/>
</dbReference>
<dbReference type="InterPro" id="IPR020845">
    <property type="entry name" value="AMP-binding_CS"/>
</dbReference>
<comment type="similarity">
    <text evidence="2">Belongs to the ATP-dependent AMP-binding enzyme family.</text>
</comment>